<comment type="subcellular location">
    <subcellularLocation>
        <location evidence="1">Cell membrane</location>
        <topology evidence="1">Multi-pass membrane protein</topology>
    </subcellularLocation>
</comment>
<dbReference type="PANTHER" id="PTHR33908:SF3">
    <property type="entry name" value="UNDECAPRENYL PHOSPHATE-ALPHA-4-AMINO-4-DEOXY-L-ARABINOSE ARABINOSYL TRANSFERASE"/>
    <property type="match status" value="1"/>
</dbReference>
<dbReference type="GO" id="GO:0009103">
    <property type="term" value="P:lipopolysaccharide biosynthetic process"/>
    <property type="evidence" value="ECO:0007669"/>
    <property type="project" value="UniProtKB-ARBA"/>
</dbReference>
<keyword evidence="2" id="KW-1003">Cell membrane</keyword>
<comment type="caution">
    <text evidence="10">The sequence shown here is derived from an EMBL/GenBank/DDBJ whole genome shotgun (WGS) entry which is preliminary data.</text>
</comment>
<evidence type="ECO:0000256" key="7">
    <source>
        <dbReference type="ARBA" id="ARBA00023136"/>
    </source>
</evidence>
<evidence type="ECO:0000313" key="10">
    <source>
        <dbReference type="EMBL" id="RCW67107.1"/>
    </source>
</evidence>
<feature type="transmembrane region" description="Helical" evidence="8">
    <location>
        <begin position="328"/>
        <end position="348"/>
    </location>
</feature>
<evidence type="ECO:0000256" key="2">
    <source>
        <dbReference type="ARBA" id="ARBA00022475"/>
    </source>
</evidence>
<evidence type="ECO:0000256" key="3">
    <source>
        <dbReference type="ARBA" id="ARBA00022676"/>
    </source>
</evidence>
<feature type="transmembrane region" description="Helical" evidence="8">
    <location>
        <begin position="360"/>
        <end position="382"/>
    </location>
</feature>
<accession>A0A368XKS7</accession>
<evidence type="ECO:0000313" key="11">
    <source>
        <dbReference type="Proteomes" id="UP000253647"/>
    </source>
</evidence>
<reference evidence="10 11" key="1">
    <citation type="submission" date="2018-07" db="EMBL/GenBank/DDBJ databases">
        <title>Freshwater and sediment microbial communities from various areas in North America, analyzing microbe dynamics in response to fracking.</title>
        <authorList>
            <person name="Lamendella R."/>
        </authorList>
    </citation>
    <scope>NUCLEOTIDE SEQUENCE [LARGE SCALE GENOMIC DNA]</scope>
    <source>
        <strain evidence="10 11">105B</strain>
    </source>
</reference>
<feature type="transmembrane region" description="Helical" evidence="8">
    <location>
        <begin position="87"/>
        <end position="108"/>
    </location>
</feature>
<dbReference type="GO" id="GO:0016763">
    <property type="term" value="F:pentosyltransferase activity"/>
    <property type="evidence" value="ECO:0007669"/>
    <property type="project" value="TreeGrafter"/>
</dbReference>
<dbReference type="InterPro" id="IPR003342">
    <property type="entry name" value="ArnT-like_N"/>
</dbReference>
<feature type="transmembrane region" description="Helical" evidence="8">
    <location>
        <begin position="205"/>
        <end position="224"/>
    </location>
</feature>
<evidence type="ECO:0000259" key="9">
    <source>
        <dbReference type="Pfam" id="PF02366"/>
    </source>
</evidence>
<dbReference type="RefSeq" id="WP_114434714.1">
    <property type="nucleotide sequence ID" value="NZ_QPJI01000009.1"/>
</dbReference>
<dbReference type="EMBL" id="QPJI01000009">
    <property type="protein sequence ID" value="RCW67107.1"/>
    <property type="molecule type" value="Genomic_DNA"/>
</dbReference>
<sequence>MRRLLSPWFLVLAAILASRFIGMALFPFADTTEPRYAEIARLMAETGDWITPWFEPGVPFWGKPPLSFWAQAASIKLFGVSEFAIRLPAWIATLGIVYLTWHFAFLLWGKTTARWSALVFSSMALTYISAGAVMTDAFLVLGTTLSLMSFALVMNGHVRYWRSLFFVGLVIGLLAKGPLAPVLMGIPIGLWFLLTRTSLAKLGSFPWFWGSILTACAVLPWYILAEWKTPGFLDYFIIGEHFRRFVDPGWAGDLYGTAHLQPKGMIWVFWTWASFPWGIIAISGLVIAWIRRGTARESVRALRDPVLLFVFLATISSLLFFSMAGNTLWTYALPSLPFSAILIARWLISMDLAWFKRLRWPLAGTVPVLLTIFVVLVTQGVATPKTEKQLVLKYQELANDQSSPLFYLGELPFSARYYSRETAQELTADELTATIHNSKYGTYFIAVPKNWEPVWAEQWIEDARTEAINRRYRLLSFSGTTHRQELSQNDQ</sequence>
<proteinExistence type="predicted"/>
<dbReference type="GO" id="GO:0006493">
    <property type="term" value="P:protein O-linked glycosylation"/>
    <property type="evidence" value="ECO:0007669"/>
    <property type="project" value="InterPro"/>
</dbReference>
<feature type="transmembrane region" description="Helical" evidence="8">
    <location>
        <begin position="115"/>
        <end position="140"/>
    </location>
</feature>
<evidence type="ECO:0000256" key="8">
    <source>
        <dbReference type="SAM" id="Phobius"/>
    </source>
</evidence>
<evidence type="ECO:0000256" key="4">
    <source>
        <dbReference type="ARBA" id="ARBA00022679"/>
    </source>
</evidence>
<keyword evidence="6 8" id="KW-1133">Transmembrane helix</keyword>
<dbReference type="GO" id="GO:0010041">
    <property type="term" value="P:response to iron(III) ion"/>
    <property type="evidence" value="ECO:0007669"/>
    <property type="project" value="TreeGrafter"/>
</dbReference>
<protein>
    <submittedName>
        <fullName evidence="10">Dolichyl-phosphate-mannose-protein mannosyltransferase</fullName>
    </submittedName>
</protein>
<keyword evidence="7 8" id="KW-0472">Membrane</keyword>
<dbReference type="Pfam" id="PF02366">
    <property type="entry name" value="PMT"/>
    <property type="match status" value="1"/>
</dbReference>
<dbReference type="AlphaFoldDB" id="A0A368XKS7"/>
<evidence type="ECO:0000256" key="1">
    <source>
        <dbReference type="ARBA" id="ARBA00004651"/>
    </source>
</evidence>
<dbReference type="Proteomes" id="UP000253647">
    <property type="component" value="Unassembled WGS sequence"/>
</dbReference>
<feature type="transmembrane region" description="Helical" evidence="8">
    <location>
        <begin position="269"/>
        <end position="290"/>
    </location>
</feature>
<keyword evidence="3 10" id="KW-0328">Glycosyltransferase</keyword>
<dbReference type="InterPro" id="IPR050297">
    <property type="entry name" value="LipidA_mod_glycosyltrf_83"/>
</dbReference>
<gene>
    <name evidence="10" type="ORF">DET61_10917</name>
</gene>
<keyword evidence="4 10" id="KW-0808">Transferase</keyword>
<dbReference type="GO" id="GO:0005886">
    <property type="term" value="C:plasma membrane"/>
    <property type="evidence" value="ECO:0007669"/>
    <property type="project" value="UniProtKB-SubCell"/>
</dbReference>
<evidence type="ECO:0000256" key="6">
    <source>
        <dbReference type="ARBA" id="ARBA00022989"/>
    </source>
</evidence>
<feature type="transmembrane region" description="Helical" evidence="8">
    <location>
        <begin position="160"/>
        <end position="193"/>
    </location>
</feature>
<name>A0A368XKS7_MARNT</name>
<dbReference type="GO" id="GO:0000030">
    <property type="term" value="F:mannosyltransferase activity"/>
    <property type="evidence" value="ECO:0007669"/>
    <property type="project" value="InterPro"/>
</dbReference>
<evidence type="ECO:0000256" key="5">
    <source>
        <dbReference type="ARBA" id="ARBA00022692"/>
    </source>
</evidence>
<feature type="domain" description="ArnT-like N-terminal" evidence="9">
    <location>
        <begin position="30"/>
        <end position="236"/>
    </location>
</feature>
<keyword evidence="5 8" id="KW-0812">Transmembrane</keyword>
<feature type="transmembrane region" description="Helical" evidence="8">
    <location>
        <begin position="302"/>
        <end position="322"/>
    </location>
</feature>
<dbReference type="PANTHER" id="PTHR33908">
    <property type="entry name" value="MANNOSYLTRANSFERASE YKCB-RELATED"/>
    <property type="match status" value="1"/>
</dbReference>
<organism evidence="10 11">
    <name type="scientific">Marinobacter nauticus</name>
    <name type="common">Marinobacter hydrocarbonoclasticus</name>
    <name type="synonym">Marinobacter aquaeolei</name>
    <dbReference type="NCBI Taxonomy" id="2743"/>
    <lineage>
        <taxon>Bacteria</taxon>
        <taxon>Pseudomonadati</taxon>
        <taxon>Pseudomonadota</taxon>
        <taxon>Gammaproteobacteria</taxon>
        <taxon>Pseudomonadales</taxon>
        <taxon>Marinobacteraceae</taxon>
        <taxon>Marinobacter</taxon>
    </lineage>
</organism>